<comment type="caution">
    <text evidence="1">The sequence shown here is derived from an EMBL/GenBank/DDBJ whole genome shotgun (WGS) entry which is preliminary data.</text>
</comment>
<name>A0A9W8YNB7_9PEZI</name>
<reference evidence="1" key="1">
    <citation type="submission" date="2022-10" db="EMBL/GenBank/DDBJ databases">
        <title>Tapping the CABI collections for fungal endophytes: first genome assemblies for Collariella, Neodidymelliopsis, Ascochyta clinopodiicola, Didymella pomorum, Didymosphaeria variabile, Neocosmospora piperis and Neocucurbitaria cava.</title>
        <authorList>
            <person name="Hill R."/>
        </authorList>
    </citation>
    <scope>NUCLEOTIDE SEQUENCE</scope>
    <source>
        <strain evidence="1">IMI 355082</strain>
    </source>
</reference>
<dbReference type="AlphaFoldDB" id="A0A9W8YNB7"/>
<gene>
    <name evidence="1" type="ORF">N0V93_008757</name>
</gene>
<evidence type="ECO:0000313" key="2">
    <source>
        <dbReference type="Proteomes" id="UP001140453"/>
    </source>
</evidence>
<keyword evidence="2" id="KW-1185">Reference proteome</keyword>
<protein>
    <submittedName>
        <fullName evidence="1">Uncharacterized protein</fullName>
    </submittedName>
</protein>
<proteinExistence type="predicted"/>
<dbReference type="EMBL" id="JAPEVB010000005">
    <property type="protein sequence ID" value="KAJ4388151.1"/>
    <property type="molecule type" value="Genomic_DNA"/>
</dbReference>
<evidence type="ECO:0000313" key="1">
    <source>
        <dbReference type="EMBL" id="KAJ4388151.1"/>
    </source>
</evidence>
<accession>A0A9W8YNB7</accession>
<dbReference type="OrthoDB" id="4851216at2759"/>
<dbReference type="Proteomes" id="UP001140453">
    <property type="component" value="Unassembled WGS sequence"/>
</dbReference>
<organism evidence="1 2">
    <name type="scientific">Gnomoniopsis smithogilvyi</name>
    <dbReference type="NCBI Taxonomy" id="1191159"/>
    <lineage>
        <taxon>Eukaryota</taxon>
        <taxon>Fungi</taxon>
        <taxon>Dikarya</taxon>
        <taxon>Ascomycota</taxon>
        <taxon>Pezizomycotina</taxon>
        <taxon>Sordariomycetes</taxon>
        <taxon>Sordariomycetidae</taxon>
        <taxon>Diaporthales</taxon>
        <taxon>Gnomoniaceae</taxon>
        <taxon>Gnomoniopsis</taxon>
    </lineage>
</organism>
<sequence length="78" mass="9074">MAKKQDDFEATDKLKHRYANDEVLRRSLILMGFKDKEIKISAKESDGLSVQLSKQLTDDQKKTIFEAFKDEHEAKMRG</sequence>